<dbReference type="SMART" id="SM01382">
    <property type="entry name" value="Ribosomal_L2_C"/>
    <property type="match status" value="1"/>
</dbReference>
<dbReference type="SUPFAM" id="SSF50104">
    <property type="entry name" value="Translation proteins SH3-like domain"/>
    <property type="match status" value="1"/>
</dbReference>
<keyword evidence="5" id="KW-0699">rRNA-binding</keyword>
<comment type="caution">
    <text evidence="9">The sequence shown here is derived from an EMBL/GenBank/DDBJ whole genome shotgun (WGS) entry which is preliminary data.</text>
</comment>
<dbReference type="HAMAP" id="MF_01320_B">
    <property type="entry name" value="Ribosomal_uL2_B"/>
    <property type="match status" value="1"/>
</dbReference>
<gene>
    <name evidence="5 9" type="primary">rplB</name>
    <name evidence="9" type="ORF">COV07_03155</name>
</gene>
<feature type="region of interest" description="Disordered" evidence="6">
    <location>
        <begin position="28"/>
        <end position="56"/>
    </location>
</feature>
<evidence type="ECO:0000259" key="8">
    <source>
        <dbReference type="SMART" id="SM01383"/>
    </source>
</evidence>
<dbReference type="SMART" id="SM01383">
    <property type="entry name" value="Ribosomal_L2"/>
    <property type="match status" value="1"/>
</dbReference>
<feature type="compositionally biased region" description="Polar residues" evidence="6">
    <location>
        <begin position="33"/>
        <end position="48"/>
    </location>
</feature>
<protein>
    <recommendedName>
        <fullName evidence="4 5">Large ribosomal subunit protein uL2</fullName>
    </recommendedName>
</protein>
<organism evidence="9 10">
    <name type="scientific">Candidatus Vogelbacteria bacterium CG10_big_fil_rev_8_21_14_0_10_45_14</name>
    <dbReference type="NCBI Taxonomy" id="1975042"/>
    <lineage>
        <taxon>Bacteria</taxon>
        <taxon>Candidatus Vogeliibacteriota</taxon>
    </lineage>
</organism>
<evidence type="ECO:0000256" key="2">
    <source>
        <dbReference type="ARBA" id="ARBA00022980"/>
    </source>
</evidence>
<dbReference type="PANTHER" id="PTHR13691">
    <property type="entry name" value="RIBOSOMAL PROTEIN L2"/>
    <property type="match status" value="1"/>
</dbReference>
<sequence>MKTYRPTTQSRRNMSTVSYRKVLSGDRPLKALTSGQKRSVGRNSSGRITTRHKGGGHKRRFREIDFRYDKMDIPARIETVEYDPNRSSFVALACYKDGERRYVLCPSGIKVGDSFVVGENVAVAKGNRLPLRKIPVGTSVYNIELNQHSGAKLVRSAGVHAEVQAVDGGFVNIKLPSGEVRRVQSSAYASIGALSNEEHHLEKLGKAGRSRWKGRRPHVRGTAMNPVDHPHGGGEGVQGIGLRRGPKTPWGKQAMGVKTRGPKKYSNPHILSRRVTKSRKR</sequence>
<dbReference type="Gene3D" id="4.10.950.10">
    <property type="entry name" value="Ribosomal protein L2, domain 3"/>
    <property type="match status" value="1"/>
</dbReference>
<keyword evidence="3 5" id="KW-0687">Ribonucleoprotein</keyword>
<dbReference type="InterPro" id="IPR022666">
    <property type="entry name" value="Ribosomal_uL2_RNA-bd_dom"/>
</dbReference>
<evidence type="ECO:0000256" key="5">
    <source>
        <dbReference type="HAMAP-Rule" id="MF_01320"/>
    </source>
</evidence>
<feature type="domain" description="Large ribosomal subunit protein uL2 RNA-binding" evidence="8">
    <location>
        <begin position="41"/>
        <end position="117"/>
    </location>
</feature>
<evidence type="ECO:0000256" key="1">
    <source>
        <dbReference type="ARBA" id="ARBA00005636"/>
    </source>
</evidence>
<dbReference type="Pfam" id="PF03947">
    <property type="entry name" value="Ribosomal_L2_C"/>
    <property type="match status" value="1"/>
</dbReference>
<evidence type="ECO:0000313" key="10">
    <source>
        <dbReference type="Proteomes" id="UP000230833"/>
    </source>
</evidence>
<dbReference type="InterPro" id="IPR005880">
    <property type="entry name" value="Ribosomal_uL2_bac/org-type"/>
</dbReference>
<dbReference type="InterPro" id="IPR014726">
    <property type="entry name" value="Ribosomal_uL2_dom3"/>
</dbReference>
<evidence type="ECO:0000256" key="3">
    <source>
        <dbReference type="ARBA" id="ARBA00023274"/>
    </source>
</evidence>
<keyword evidence="5" id="KW-0694">RNA-binding</keyword>
<comment type="function">
    <text evidence="5">One of the primary rRNA binding proteins. Required for association of the 30S and 50S subunits to form the 70S ribosome, for tRNA binding and peptide bond formation. It has been suggested to have peptidyltransferase activity; this is somewhat controversial. Makes several contacts with the 16S rRNA in the 70S ribosome.</text>
</comment>
<dbReference type="InterPro" id="IPR012340">
    <property type="entry name" value="NA-bd_OB-fold"/>
</dbReference>
<dbReference type="FunFam" id="4.10.950.10:FF:000001">
    <property type="entry name" value="50S ribosomal protein L2"/>
    <property type="match status" value="1"/>
</dbReference>
<keyword evidence="2 5" id="KW-0689">Ribosomal protein</keyword>
<dbReference type="PANTHER" id="PTHR13691:SF5">
    <property type="entry name" value="LARGE RIBOSOMAL SUBUNIT PROTEIN UL2M"/>
    <property type="match status" value="1"/>
</dbReference>
<comment type="subunit">
    <text evidence="5">Part of the 50S ribosomal subunit. Forms a bridge to the 30S subunit in the 70S ribosome.</text>
</comment>
<dbReference type="Pfam" id="PF00181">
    <property type="entry name" value="Ribosomal_L2_N"/>
    <property type="match status" value="1"/>
</dbReference>
<dbReference type="Proteomes" id="UP000230833">
    <property type="component" value="Unassembled WGS sequence"/>
</dbReference>
<dbReference type="NCBIfam" id="TIGR01171">
    <property type="entry name" value="rplB_bact"/>
    <property type="match status" value="1"/>
</dbReference>
<name>A0A2H0RJM1_9BACT</name>
<dbReference type="GO" id="GO:0015934">
    <property type="term" value="C:large ribosomal subunit"/>
    <property type="evidence" value="ECO:0007669"/>
    <property type="project" value="InterPro"/>
</dbReference>
<dbReference type="InterPro" id="IPR014722">
    <property type="entry name" value="Rib_uL2_dom2"/>
</dbReference>
<dbReference type="FunFam" id="2.30.30.30:FF:000001">
    <property type="entry name" value="50S ribosomal protein L2"/>
    <property type="match status" value="1"/>
</dbReference>
<evidence type="ECO:0000256" key="4">
    <source>
        <dbReference type="ARBA" id="ARBA00035242"/>
    </source>
</evidence>
<dbReference type="GO" id="GO:0003735">
    <property type="term" value="F:structural constituent of ribosome"/>
    <property type="evidence" value="ECO:0007669"/>
    <property type="project" value="InterPro"/>
</dbReference>
<dbReference type="InterPro" id="IPR002171">
    <property type="entry name" value="Ribosomal_uL2"/>
</dbReference>
<feature type="compositionally biased region" description="Basic residues" evidence="6">
    <location>
        <begin position="271"/>
        <end position="281"/>
    </location>
</feature>
<evidence type="ECO:0000313" key="9">
    <source>
        <dbReference type="EMBL" id="PIR46640.1"/>
    </source>
</evidence>
<feature type="domain" description="Large ribosomal subunit protein uL2 C-terminal" evidence="7">
    <location>
        <begin position="123"/>
        <end position="253"/>
    </location>
</feature>
<dbReference type="Gene3D" id="2.30.30.30">
    <property type="match status" value="1"/>
</dbReference>
<evidence type="ECO:0000256" key="6">
    <source>
        <dbReference type="SAM" id="MobiDB-lite"/>
    </source>
</evidence>
<dbReference type="EMBL" id="PCYL01000033">
    <property type="protein sequence ID" value="PIR46640.1"/>
    <property type="molecule type" value="Genomic_DNA"/>
</dbReference>
<dbReference type="SUPFAM" id="SSF50249">
    <property type="entry name" value="Nucleic acid-binding proteins"/>
    <property type="match status" value="1"/>
</dbReference>
<dbReference type="PIRSF" id="PIRSF002158">
    <property type="entry name" value="Ribosomal_L2"/>
    <property type="match status" value="1"/>
</dbReference>
<dbReference type="GO" id="GO:0002181">
    <property type="term" value="P:cytoplasmic translation"/>
    <property type="evidence" value="ECO:0007669"/>
    <property type="project" value="TreeGrafter"/>
</dbReference>
<feature type="compositionally biased region" description="Basic residues" evidence="6">
    <location>
        <begin position="206"/>
        <end position="219"/>
    </location>
</feature>
<dbReference type="InterPro" id="IPR008991">
    <property type="entry name" value="Translation_prot_SH3-like_sf"/>
</dbReference>
<dbReference type="InterPro" id="IPR022671">
    <property type="entry name" value="Ribosomal_uL2_CS"/>
</dbReference>
<dbReference type="GO" id="GO:0016740">
    <property type="term" value="F:transferase activity"/>
    <property type="evidence" value="ECO:0007669"/>
    <property type="project" value="InterPro"/>
</dbReference>
<dbReference type="Gene3D" id="2.40.50.140">
    <property type="entry name" value="Nucleic acid-binding proteins"/>
    <property type="match status" value="1"/>
</dbReference>
<reference evidence="9 10" key="1">
    <citation type="submission" date="2017-09" db="EMBL/GenBank/DDBJ databases">
        <title>Depth-based differentiation of microbial function through sediment-hosted aquifers and enrichment of novel symbionts in the deep terrestrial subsurface.</title>
        <authorList>
            <person name="Probst A.J."/>
            <person name="Ladd B."/>
            <person name="Jarett J.K."/>
            <person name="Geller-Mcgrath D.E."/>
            <person name="Sieber C.M."/>
            <person name="Emerson J.B."/>
            <person name="Anantharaman K."/>
            <person name="Thomas B.C."/>
            <person name="Malmstrom R."/>
            <person name="Stieglmeier M."/>
            <person name="Klingl A."/>
            <person name="Woyke T."/>
            <person name="Ryan C.M."/>
            <person name="Banfield J.F."/>
        </authorList>
    </citation>
    <scope>NUCLEOTIDE SEQUENCE [LARGE SCALE GENOMIC DNA]</scope>
    <source>
        <strain evidence="9">CG10_big_fil_rev_8_21_14_0_10_45_14</strain>
    </source>
</reference>
<dbReference type="AlphaFoldDB" id="A0A2H0RJM1"/>
<feature type="region of interest" description="Disordered" evidence="6">
    <location>
        <begin position="204"/>
        <end position="281"/>
    </location>
</feature>
<evidence type="ECO:0000259" key="7">
    <source>
        <dbReference type="SMART" id="SM01382"/>
    </source>
</evidence>
<dbReference type="PROSITE" id="PS00467">
    <property type="entry name" value="RIBOSOMAL_L2"/>
    <property type="match status" value="1"/>
</dbReference>
<accession>A0A2H0RJM1</accession>
<dbReference type="InterPro" id="IPR022669">
    <property type="entry name" value="Ribosomal_uL2_C"/>
</dbReference>
<dbReference type="GO" id="GO:0019843">
    <property type="term" value="F:rRNA binding"/>
    <property type="evidence" value="ECO:0007669"/>
    <property type="project" value="UniProtKB-UniRule"/>
</dbReference>
<proteinExistence type="inferred from homology"/>
<comment type="similarity">
    <text evidence="1 5">Belongs to the universal ribosomal protein uL2 family.</text>
</comment>